<proteinExistence type="predicted"/>
<name>A0A1B7N7J1_9AGAM</name>
<dbReference type="Proteomes" id="UP000092154">
    <property type="component" value="Unassembled WGS sequence"/>
</dbReference>
<dbReference type="STRING" id="1314800.A0A1B7N7J1"/>
<dbReference type="InterPro" id="IPR038737">
    <property type="entry name" value="SF3b_su1-like"/>
</dbReference>
<dbReference type="GO" id="GO:0003729">
    <property type="term" value="F:mRNA binding"/>
    <property type="evidence" value="ECO:0007669"/>
    <property type="project" value="InterPro"/>
</dbReference>
<dbReference type="AlphaFoldDB" id="A0A1B7N7J1"/>
<evidence type="ECO:0000313" key="2">
    <source>
        <dbReference type="EMBL" id="OAX40798.1"/>
    </source>
</evidence>
<accession>A0A1B7N7J1</accession>
<sequence>MPAHSRTFPKPPPTHTHTLNPTHIPVPKIALAKTCPPTAPFSPPRMIYTFGVILDAKKDASLEELHVHNTTTCTFSVVASAFSILSLLPWLKAIRCSKKSQQARHGSIQVIQQIAIMKGCTILSHLRNLVARIAQSAG</sequence>
<protein>
    <submittedName>
        <fullName evidence="2">Uncharacterized protein</fullName>
    </submittedName>
</protein>
<reference evidence="2 3" key="1">
    <citation type="submission" date="2016-06" db="EMBL/GenBank/DDBJ databases">
        <title>Comparative genomics of the ectomycorrhizal sister species Rhizopogon vinicolor and Rhizopogon vesiculosus (Basidiomycota: Boletales) reveals a divergence of the mating type B locus.</title>
        <authorList>
            <consortium name="DOE Joint Genome Institute"/>
            <person name="Mujic A.B."/>
            <person name="Kuo A."/>
            <person name="Tritt A."/>
            <person name="Lipzen A."/>
            <person name="Chen C."/>
            <person name="Johnson J."/>
            <person name="Sharma A."/>
            <person name="Barry K."/>
            <person name="Grigoriev I.V."/>
            <person name="Spatafora J.W."/>
        </authorList>
    </citation>
    <scope>NUCLEOTIDE SEQUENCE [LARGE SCALE GENOMIC DNA]</scope>
    <source>
        <strain evidence="2 3">AM-OR11-026</strain>
    </source>
</reference>
<dbReference type="OrthoDB" id="438939at2759"/>
<dbReference type="PANTHER" id="PTHR12097">
    <property type="entry name" value="SPLICING FACTOR 3B, SUBUNIT 1-RELATED"/>
    <property type="match status" value="1"/>
</dbReference>
<evidence type="ECO:0000256" key="1">
    <source>
        <dbReference type="SAM" id="MobiDB-lite"/>
    </source>
</evidence>
<dbReference type="EMBL" id="KV448200">
    <property type="protein sequence ID" value="OAX40798.1"/>
    <property type="molecule type" value="Genomic_DNA"/>
</dbReference>
<dbReference type="InParanoid" id="A0A1B7N7J1"/>
<dbReference type="GO" id="GO:0000245">
    <property type="term" value="P:spliceosomal complex assembly"/>
    <property type="evidence" value="ECO:0007669"/>
    <property type="project" value="InterPro"/>
</dbReference>
<gene>
    <name evidence="2" type="ORF">K503DRAFT_798527</name>
</gene>
<evidence type="ECO:0000313" key="3">
    <source>
        <dbReference type="Proteomes" id="UP000092154"/>
    </source>
</evidence>
<keyword evidence="3" id="KW-1185">Reference proteome</keyword>
<organism evidence="2 3">
    <name type="scientific">Rhizopogon vinicolor AM-OR11-026</name>
    <dbReference type="NCBI Taxonomy" id="1314800"/>
    <lineage>
        <taxon>Eukaryota</taxon>
        <taxon>Fungi</taxon>
        <taxon>Dikarya</taxon>
        <taxon>Basidiomycota</taxon>
        <taxon>Agaricomycotina</taxon>
        <taxon>Agaricomycetes</taxon>
        <taxon>Agaricomycetidae</taxon>
        <taxon>Boletales</taxon>
        <taxon>Suillineae</taxon>
        <taxon>Rhizopogonaceae</taxon>
        <taxon>Rhizopogon</taxon>
    </lineage>
</organism>
<feature type="region of interest" description="Disordered" evidence="1">
    <location>
        <begin position="1"/>
        <end position="22"/>
    </location>
</feature>